<organism evidence="2 3">
    <name type="scientific">Limimaricola cinnabarinus LL-001</name>
    <dbReference type="NCBI Taxonomy" id="1337093"/>
    <lineage>
        <taxon>Bacteria</taxon>
        <taxon>Pseudomonadati</taxon>
        <taxon>Pseudomonadota</taxon>
        <taxon>Alphaproteobacteria</taxon>
        <taxon>Rhodobacterales</taxon>
        <taxon>Paracoccaceae</taxon>
        <taxon>Limimaricola</taxon>
    </lineage>
</organism>
<dbReference type="AlphaFoldDB" id="U2Z4S2"/>
<evidence type="ECO:0008006" key="4">
    <source>
        <dbReference type="Google" id="ProtNLM"/>
    </source>
</evidence>
<dbReference type="Proteomes" id="UP000016566">
    <property type="component" value="Unassembled WGS sequence"/>
</dbReference>
<evidence type="ECO:0000256" key="1">
    <source>
        <dbReference type="SAM" id="MobiDB-lite"/>
    </source>
</evidence>
<dbReference type="OrthoDB" id="7865359at2"/>
<name>U2Z4S2_9RHOB</name>
<dbReference type="RefSeq" id="WP_021694178.1">
    <property type="nucleotide sequence ID" value="NZ_BATB01000027.1"/>
</dbReference>
<dbReference type="STRING" id="1337093.MBELCI_2129"/>
<evidence type="ECO:0000313" key="2">
    <source>
        <dbReference type="EMBL" id="GAD56077.1"/>
    </source>
</evidence>
<gene>
    <name evidence="2" type="ORF">MBELCI_2129</name>
</gene>
<sequence length="133" mass="14237">MSLLIDAMILAMLAGVLGYAWMVDRRVRLLMETLRELQPMITAYAAAVDKSEESVRDLGSVARSLNDPPVKAPLAASRDAAAPAARGDKPATRGGDKVARAARARAQAAGVTRVTGKTELVQGFFDSVRERDQ</sequence>
<dbReference type="EMBL" id="BATB01000027">
    <property type="protein sequence ID" value="GAD56077.1"/>
    <property type="molecule type" value="Genomic_DNA"/>
</dbReference>
<accession>U2Z4S2</accession>
<comment type="caution">
    <text evidence="2">The sequence shown here is derived from an EMBL/GenBank/DDBJ whole genome shotgun (WGS) entry which is preliminary data.</text>
</comment>
<feature type="compositionally biased region" description="Low complexity" evidence="1">
    <location>
        <begin position="72"/>
        <end position="85"/>
    </location>
</feature>
<protein>
    <recommendedName>
        <fullName evidence="4">Flagellar motor switch protein</fullName>
    </recommendedName>
</protein>
<keyword evidence="3" id="KW-1185">Reference proteome</keyword>
<reference evidence="2" key="1">
    <citation type="journal article" date="2013" name="Genome Announc.">
        <title>Draft Genome Sequence of Loktanella cinnabarina LL-001T, Isolated from Deep-Sea Floor Sediment.</title>
        <authorList>
            <person name="Nishi S."/>
            <person name="Tsubouchi T."/>
            <person name="Takaki Y."/>
            <person name="Koyanagi R."/>
            <person name="Satoh N."/>
            <person name="Maruyama T."/>
            <person name="Hatada Y."/>
        </authorList>
    </citation>
    <scope>NUCLEOTIDE SEQUENCE [LARGE SCALE GENOMIC DNA]</scope>
    <source>
        <strain evidence="2">LL-001</strain>
    </source>
</reference>
<evidence type="ECO:0000313" key="3">
    <source>
        <dbReference type="Proteomes" id="UP000016566"/>
    </source>
</evidence>
<proteinExistence type="predicted"/>
<dbReference type="eggNOG" id="ENOG503356Y">
    <property type="taxonomic scope" value="Bacteria"/>
</dbReference>
<feature type="compositionally biased region" description="Basic and acidic residues" evidence="1">
    <location>
        <begin position="86"/>
        <end position="99"/>
    </location>
</feature>
<feature type="region of interest" description="Disordered" evidence="1">
    <location>
        <begin position="66"/>
        <end position="102"/>
    </location>
</feature>